<dbReference type="PATRIC" id="fig|1389489.3.peg.938"/>
<dbReference type="EMBL" id="CP006734">
    <property type="protein sequence ID" value="AGW41095.1"/>
    <property type="molecule type" value="Genomic_DNA"/>
</dbReference>
<protein>
    <submittedName>
        <fullName evidence="1">Uncharacterized protein</fullName>
    </submittedName>
</protein>
<organism evidence="1 2">
    <name type="scientific">Leifsonia xyli subsp. cynodontis DSM 46306</name>
    <dbReference type="NCBI Taxonomy" id="1389489"/>
    <lineage>
        <taxon>Bacteria</taxon>
        <taxon>Bacillati</taxon>
        <taxon>Actinomycetota</taxon>
        <taxon>Actinomycetes</taxon>
        <taxon>Micrococcales</taxon>
        <taxon>Microbacteriaceae</taxon>
        <taxon>Leifsonia</taxon>
    </lineage>
</organism>
<accession>U3P453</accession>
<keyword evidence="2" id="KW-1185">Reference proteome</keyword>
<proteinExistence type="predicted"/>
<evidence type="ECO:0000313" key="2">
    <source>
        <dbReference type="Proteomes" id="UP000016743"/>
    </source>
</evidence>
<dbReference type="Proteomes" id="UP000016743">
    <property type="component" value="Chromosome"/>
</dbReference>
<dbReference type="RefSeq" id="WP_021754539.1">
    <property type="nucleotide sequence ID" value="NC_022438.1"/>
</dbReference>
<dbReference type="KEGG" id="lxy:O159_09740"/>
<sequence>MLATPLAVAAARAKRVSGVEVWHLVNHSALRPGRGQGRVFRMALWPDLARAVTAGVDVRLRASHWRVHGLYLRELHELGLTLQRAGAAEDRGGEHVLAVWIRQAEAALQRLEPHHDRIGKPPHHL</sequence>
<gene>
    <name evidence="1" type="ORF">O159_09740</name>
</gene>
<dbReference type="AlphaFoldDB" id="U3P453"/>
<reference evidence="1 2" key="1">
    <citation type="journal article" date="2013" name="Genome Announc.">
        <title>Complete Genome Sequence of Leifsonia xyli subsp. cynodontis Strain DSM46306, a Gram-Positive Bacterial Pathogen of Grasses.</title>
        <authorList>
            <person name="Monteiro-Vitorello C.B."/>
            <person name="Zerillo M.M."/>
            <person name="Van Sluys M.A."/>
            <person name="Camargo L.E."/>
            <person name="Kitajima J.P."/>
        </authorList>
    </citation>
    <scope>NUCLEOTIDE SEQUENCE [LARGE SCALE GENOMIC DNA]</scope>
    <source>
        <strain evidence="1 2">DSM 46306</strain>
    </source>
</reference>
<dbReference type="HOGENOM" id="CLU_1989866_0_0_11"/>
<name>U3P453_LEIXC</name>
<evidence type="ECO:0000313" key="1">
    <source>
        <dbReference type="EMBL" id="AGW41095.1"/>
    </source>
</evidence>